<evidence type="ECO:0000256" key="1">
    <source>
        <dbReference type="SAM" id="Phobius"/>
    </source>
</evidence>
<reference evidence="2 3" key="1">
    <citation type="submission" date="2020-08" db="EMBL/GenBank/DDBJ databases">
        <title>Novel species in genus Aeromicrobium.</title>
        <authorList>
            <person name="Zhang G."/>
        </authorList>
    </citation>
    <scope>NUCLEOTIDE SEQUENCE [LARGE SCALE GENOMIC DNA]</scope>
    <source>
        <strain evidence="3">zg-629</strain>
    </source>
</reference>
<keyword evidence="1" id="KW-1133">Transmembrane helix</keyword>
<dbReference type="InterPro" id="IPR046737">
    <property type="entry name" value="DUF6629"/>
</dbReference>
<gene>
    <name evidence="2" type="ORF">H9L21_00695</name>
</gene>
<keyword evidence="3" id="KW-1185">Reference proteome</keyword>
<organism evidence="2 3">
    <name type="scientific">Aeromicrobium senzhongii</name>
    <dbReference type="NCBI Taxonomy" id="2663859"/>
    <lineage>
        <taxon>Bacteria</taxon>
        <taxon>Bacillati</taxon>
        <taxon>Actinomycetota</taxon>
        <taxon>Actinomycetes</taxon>
        <taxon>Propionibacteriales</taxon>
        <taxon>Nocardioidaceae</taxon>
        <taxon>Aeromicrobium</taxon>
    </lineage>
</organism>
<feature type="transmembrane region" description="Helical" evidence="1">
    <location>
        <begin position="67"/>
        <end position="90"/>
    </location>
</feature>
<feature type="transmembrane region" description="Helical" evidence="1">
    <location>
        <begin position="97"/>
        <end position="117"/>
    </location>
</feature>
<dbReference type="RefSeq" id="WP_154596095.1">
    <property type="nucleotide sequence ID" value="NZ_CP060587.1"/>
</dbReference>
<evidence type="ECO:0000313" key="2">
    <source>
        <dbReference type="EMBL" id="QNL94535.1"/>
    </source>
</evidence>
<dbReference type="Proteomes" id="UP000515871">
    <property type="component" value="Chromosome"/>
</dbReference>
<evidence type="ECO:0000313" key="3">
    <source>
        <dbReference type="Proteomes" id="UP000515871"/>
    </source>
</evidence>
<dbReference type="EMBL" id="CP060587">
    <property type="protein sequence ID" value="QNL94535.1"/>
    <property type="molecule type" value="Genomic_DNA"/>
</dbReference>
<keyword evidence="1" id="KW-0472">Membrane</keyword>
<proteinExistence type="predicted"/>
<protein>
    <submittedName>
        <fullName evidence="2">Uncharacterized protein</fullName>
    </submittedName>
</protein>
<feature type="transmembrane region" description="Helical" evidence="1">
    <location>
        <begin position="137"/>
        <end position="156"/>
    </location>
</feature>
<dbReference type="Pfam" id="PF20334">
    <property type="entry name" value="DUF6629"/>
    <property type="match status" value="1"/>
</dbReference>
<accession>A0ABX6SW86</accession>
<sequence>MCFSIEADVVAGVALLPVAALSLREVRHVREVPFAALPLLFALHQLTEALVWAGLEGHVSAGVMQAAATAYVLFAFPVLPTLVPLAVLLLEPKGARLRVAPFVALGLVVSAHLAYVVLNGPLVVEGHDHAIVYRIDLQHGMFWAVLYIAATVGPALLSGYPSIVAFGALNLVGLSLVALIYRDAFASLWCVLAALLSVMVLLHMYRRRRLPDPHRLRGQPLVPVH</sequence>
<keyword evidence="1" id="KW-0812">Transmembrane</keyword>
<feature type="transmembrane region" description="Helical" evidence="1">
    <location>
        <begin position="163"/>
        <end position="180"/>
    </location>
</feature>
<feature type="transmembrane region" description="Helical" evidence="1">
    <location>
        <begin position="186"/>
        <end position="205"/>
    </location>
</feature>
<name>A0ABX6SW86_9ACTN</name>